<organism evidence="5 6">
    <name type="scientific">Oharaeibacter diazotrophicus</name>
    <dbReference type="NCBI Taxonomy" id="1920512"/>
    <lineage>
        <taxon>Bacteria</taxon>
        <taxon>Pseudomonadati</taxon>
        <taxon>Pseudomonadota</taxon>
        <taxon>Alphaproteobacteria</taxon>
        <taxon>Hyphomicrobiales</taxon>
        <taxon>Pleomorphomonadaceae</taxon>
        <taxon>Oharaeibacter</taxon>
    </lineage>
</organism>
<dbReference type="InterPro" id="IPR051531">
    <property type="entry name" value="N-acetyltransferase"/>
</dbReference>
<comment type="similarity">
    <text evidence="3">Belongs to the acetyltransferase family. RimJ subfamily.</text>
</comment>
<evidence type="ECO:0000313" key="6">
    <source>
        <dbReference type="Proteomes" id="UP000294547"/>
    </source>
</evidence>
<evidence type="ECO:0000256" key="1">
    <source>
        <dbReference type="ARBA" id="ARBA00022679"/>
    </source>
</evidence>
<dbReference type="PANTHER" id="PTHR43792:SF8">
    <property type="entry name" value="[RIBOSOMAL PROTEIN US5]-ALANINE N-ACETYLTRANSFERASE"/>
    <property type="match status" value="1"/>
</dbReference>
<evidence type="ECO:0000256" key="2">
    <source>
        <dbReference type="ARBA" id="ARBA00023315"/>
    </source>
</evidence>
<gene>
    <name evidence="5" type="ORF">EDD54_4128</name>
</gene>
<evidence type="ECO:0000256" key="3">
    <source>
        <dbReference type="ARBA" id="ARBA00038502"/>
    </source>
</evidence>
<dbReference type="Gene3D" id="3.40.630.30">
    <property type="match status" value="1"/>
</dbReference>
<dbReference type="GO" id="GO:0016747">
    <property type="term" value="F:acyltransferase activity, transferring groups other than amino-acyl groups"/>
    <property type="evidence" value="ECO:0007669"/>
    <property type="project" value="InterPro"/>
</dbReference>
<dbReference type="Pfam" id="PF13302">
    <property type="entry name" value="Acetyltransf_3"/>
    <property type="match status" value="1"/>
</dbReference>
<feature type="domain" description="N-acetyltransferase" evidence="4">
    <location>
        <begin position="38"/>
        <end position="198"/>
    </location>
</feature>
<sequence>MPPVERSERELLESIIGEAGDRGHARPGEGLAIETRRLLLRAPTAADAAVIAELADNPRVAQNLLGMPHPYRIGDALAWIAEPAPANGQKHLVCVRARDAAPVPIGAVTLDHRRGARLPTLGCWLGEAFWGRGYSTEACHAVIDYAFLHQGHERLSFHCRVTNAAGRRVIEKCGFQWAGQELQASVFHGTVVAVDRFQIDRRTWESLRRWEPLRFVEDDGDAAWPLQGGRRPAEV</sequence>
<protein>
    <submittedName>
        <fullName evidence="5">RimJ/RimL family protein N-acetyltransferase</fullName>
    </submittedName>
</protein>
<comment type="caution">
    <text evidence="5">The sequence shown here is derived from an EMBL/GenBank/DDBJ whole genome shotgun (WGS) entry which is preliminary data.</text>
</comment>
<evidence type="ECO:0000313" key="5">
    <source>
        <dbReference type="EMBL" id="TDP81868.1"/>
    </source>
</evidence>
<keyword evidence="2" id="KW-0012">Acyltransferase</keyword>
<accession>A0A4V3CVB7</accession>
<dbReference type="AlphaFoldDB" id="A0A4V3CVB7"/>
<keyword evidence="6" id="KW-1185">Reference proteome</keyword>
<evidence type="ECO:0000259" key="4">
    <source>
        <dbReference type="PROSITE" id="PS51186"/>
    </source>
</evidence>
<dbReference type="PROSITE" id="PS51186">
    <property type="entry name" value="GNAT"/>
    <property type="match status" value="1"/>
</dbReference>
<reference evidence="5 6" key="1">
    <citation type="submission" date="2019-03" db="EMBL/GenBank/DDBJ databases">
        <title>Genomic Encyclopedia of Type Strains, Phase IV (KMG-IV): sequencing the most valuable type-strain genomes for metagenomic binning, comparative biology and taxonomic classification.</title>
        <authorList>
            <person name="Goeker M."/>
        </authorList>
    </citation>
    <scope>NUCLEOTIDE SEQUENCE [LARGE SCALE GENOMIC DNA]</scope>
    <source>
        <strain evidence="5 6">DSM 102969</strain>
    </source>
</reference>
<dbReference type="Proteomes" id="UP000294547">
    <property type="component" value="Unassembled WGS sequence"/>
</dbReference>
<name>A0A4V3CVB7_9HYPH</name>
<dbReference type="InterPro" id="IPR000182">
    <property type="entry name" value="GNAT_dom"/>
</dbReference>
<dbReference type="InterPro" id="IPR016181">
    <property type="entry name" value="Acyl_CoA_acyltransferase"/>
</dbReference>
<proteinExistence type="inferred from homology"/>
<dbReference type="PANTHER" id="PTHR43792">
    <property type="entry name" value="GNAT FAMILY, PUTATIVE (AFU_ORTHOLOGUE AFUA_3G00765)-RELATED-RELATED"/>
    <property type="match status" value="1"/>
</dbReference>
<dbReference type="OrthoDB" id="9804153at2"/>
<keyword evidence="1 5" id="KW-0808">Transferase</keyword>
<dbReference type="SUPFAM" id="SSF55729">
    <property type="entry name" value="Acyl-CoA N-acyltransferases (Nat)"/>
    <property type="match status" value="1"/>
</dbReference>
<dbReference type="EMBL" id="SNXY01000011">
    <property type="protein sequence ID" value="TDP81868.1"/>
    <property type="molecule type" value="Genomic_DNA"/>
</dbReference>